<dbReference type="Pfam" id="PF25597">
    <property type="entry name" value="SH3_retrovirus"/>
    <property type="match status" value="1"/>
</dbReference>
<name>A0A4Y2NG06_ARAVE</name>
<reference evidence="2 3" key="1">
    <citation type="journal article" date="2019" name="Sci. Rep.">
        <title>Orb-weaving spider Araneus ventricosus genome elucidates the spidroin gene catalogue.</title>
        <authorList>
            <person name="Kono N."/>
            <person name="Nakamura H."/>
            <person name="Ohtoshi R."/>
            <person name="Moran D.A.P."/>
            <person name="Shinohara A."/>
            <person name="Yoshida Y."/>
            <person name="Fujiwara M."/>
            <person name="Mori M."/>
            <person name="Tomita M."/>
            <person name="Arakawa K."/>
        </authorList>
    </citation>
    <scope>NUCLEOTIDE SEQUENCE [LARGE SCALE GENOMIC DNA]</scope>
</reference>
<evidence type="ECO:0000259" key="1">
    <source>
        <dbReference type="Pfam" id="PF25597"/>
    </source>
</evidence>
<dbReference type="InterPro" id="IPR057670">
    <property type="entry name" value="SH3_retrovirus"/>
</dbReference>
<gene>
    <name evidence="2" type="ORF">AVEN_138346_1</name>
</gene>
<dbReference type="Proteomes" id="UP000499080">
    <property type="component" value="Unassembled WGS sequence"/>
</dbReference>
<evidence type="ECO:0000313" key="3">
    <source>
        <dbReference type="Proteomes" id="UP000499080"/>
    </source>
</evidence>
<feature type="domain" description="Retroviral polymerase SH3-like" evidence="1">
    <location>
        <begin position="102"/>
        <end position="158"/>
    </location>
</feature>
<evidence type="ECO:0000313" key="2">
    <source>
        <dbReference type="EMBL" id="GBN38378.1"/>
    </source>
</evidence>
<accession>A0A4Y2NG06</accession>
<organism evidence="2 3">
    <name type="scientific">Araneus ventricosus</name>
    <name type="common">Orbweaver spider</name>
    <name type="synonym">Epeira ventricosa</name>
    <dbReference type="NCBI Taxonomy" id="182803"/>
    <lineage>
        <taxon>Eukaryota</taxon>
        <taxon>Metazoa</taxon>
        <taxon>Ecdysozoa</taxon>
        <taxon>Arthropoda</taxon>
        <taxon>Chelicerata</taxon>
        <taxon>Arachnida</taxon>
        <taxon>Araneae</taxon>
        <taxon>Araneomorphae</taxon>
        <taxon>Entelegynae</taxon>
        <taxon>Araneoidea</taxon>
        <taxon>Araneidae</taxon>
        <taxon>Araneus</taxon>
    </lineage>
</organism>
<comment type="caution">
    <text evidence="2">The sequence shown here is derived from an EMBL/GenBank/DDBJ whole genome shotgun (WGS) entry which is preliminary data.</text>
</comment>
<dbReference type="AlphaFoldDB" id="A0A4Y2NG06"/>
<dbReference type="OrthoDB" id="6434337at2759"/>
<dbReference type="EMBL" id="BGPR01009171">
    <property type="protein sequence ID" value="GBN38378.1"/>
    <property type="molecule type" value="Genomic_DNA"/>
</dbReference>
<sequence>MFDAPQPLCLGGGRSMYAKGIGDIQVEMLIKGKWNPGSLTNVWYISESGQRFLKSKGIDVKLDSEFCDACKTGPTPEEGKSPYEIWVLKKSSVDHLKIFGTECFIQNPKQIRRKFNKKAIKGYSVGYCGEKDSYHNWVLDRNGMLSRDVVFKDEITSEKTSIEIVQTRSTEEVCEEDASCI</sequence>
<proteinExistence type="predicted"/>
<protein>
    <recommendedName>
        <fullName evidence="1">Retroviral polymerase SH3-like domain-containing protein</fullName>
    </recommendedName>
</protein>
<keyword evidence="3" id="KW-1185">Reference proteome</keyword>